<evidence type="ECO:0000313" key="1">
    <source>
        <dbReference type="EMBL" id="CAD9470238.1"/>
    </source>
</evidence>
<proteinExistence type="predicted"/>
<accession>A0A7S2E159</accession>
<dbReference type="Gene3D" id="1.10.238.10">
    <property type="entry name" value="EF-hand"/>
    <property type="match status" value="1"/>
</dbReference>
<dbReference type="AlphaFoldDB" id="A0A7S2E159"/>
<dbReference type="InterPro" id="IPR011992">
    <property type="entry name" value="EF-hand-dom_pair"/>
</dbReference>
<reference evidence="1" key="1">
    <citation type="submission" date="2021-01" db="EMBL/GenBank/DDBJ databases">
        <authorList>
            <person name="Corre E."/>
            <person name="Pelletier E."/>
            <person name="Niang G."/>
            <person name="Scheremetjew M."/>
            <person name="Finn R."/>
            <person name="Kale V."/>
            <person name="Holt S."/>
            <person name="Cochrane G."/>
            <person name="Meng A."/>
            <person name="Brown T."/>
            <person name="Cohen L."/>
        </authorList>
    </citation>
    <scope>NUCLEOTIDE SEQUENCE</scope>
    <source>
        <strain evidence="1">UTEX LB 985</strain>
    </source>
</reference>
<sequence length="116" mass="12365">MVTELKPDLRKLPFDEFVNMMCRPMVDRDALESELAATFPTFSGGNADITPSTLQSAMADLGRPVDRLVSEEMIREASSGSAPVEGKVSRAEFCAMNAITRHPGTASGGSAAVDVM</sequence>
<gene>
    <name evidence="1" type="ORF">CBRE1094_LOCUS22353</name>
</gene>
<organism evidence="1">
    <name type="scientific">Haptolina brevifila</name>
    <dbReference type="NCBI Taxonomy" id="156173"/>
    <lineage>
        <taxon>Eukaryota</taxon>
        <taxon>Haptista</taxon>
        <taxon>Haptophyta</taxon>
        <taxon>Prymnesiophyceae</taxon>
        <taxon>Prymnesiales</taxon>
        <taxon>Prymnesiaceae</taxon>
        <taxon>Haptolina</taxon>
    </lineage>
</organism>
<protein>
    <recommendedName>
        <fullName evidence="2">EF-hand domain-containing protein</fullName>
    </recommendedName>
</protein>
<dbReference type="SUPFAM" id="SSF47473">
    <property type="entry name" value="EF-hand"/>
    <property type="match status" value="1"/>
</dbReference>
<name>A0A7S2E159_9EUKA</name>
<evidence type="ECO:0008006" key="2">
    <source>
        <dbReference type="Google" id="ProtNLM"/>
    </source>
</evidence>
<dbReference type="EMBL" id="HBGU01041061">
    <property type="protein sequence ID" value="CAD9470238.1"/>
    <property type="molecule type" value="Transcribed_RNA"/>
</dbReference>